<dbReference type="Proteomes" id="UP000564644">
    <property type="component" value="Unassembled WGS sequence"/>
</dbReference>
<evidence type="ECO:0000313" key="3">
    <source>
        <dbReference type="Proteomes" id="UP000564644"/>
    </source>
</evidence>
<comment type="caution">
    <text evidence="2">The sequence shown here is derived from an EMBL/GenBank/DDBJ whole genome shotgun (WGS) entry which is preliminary data.</text>
</comment>
<dbReference type="HAMAP" id="MF_01506">
    <property type="entry name" value="Tlp"/>
    <property type="match status" value="1"/>
</dbReference>
<dbReference type="EMBL" id="JACJVO010000007">
    <property type="protein sequence ID" value="MBB6730351.1"/>
    <property type="molecule type" value="Genomic_DNA"/>
</dbReference>
<dbReference type="AlphaFoldDB" id="A0A7X0SI02"/>
<protein>
    <submittedName>
        <fullName evidence="2">Small acid-soluble spore protein Tlp</fullName>
    </submittedName>
</protein>
<evidence type="ECO:0000313" key="2">
    <source>
        <dbReference type="EMBL" id="MBB6730351.1"/>
    </source>
</evidence>
<proteinExistence type="inferred from homology"/>
<reference evidence="2 3" key="1">
    <citation type="submission" date="2020-08" db="EMBL/GenBank/DDBJ databases">
        <title>Cohnella phylogeny.</title>
        <authorList>
            <person name="Dunlap C."/>
        </authorList>
    </citation>
    <scope>NUCLEOTIDE SEQUENCE [LARGE SCALE GENOMIC DNA]</scope>
    <source>
        <strain evidence="2 3">CBP 2801</strain>
    </source>
</reference>
<dbReference type="Pfam" id="PF19824">
    <property type="entry name" value="Tlp"/>
    <property type="match status" value="1"/>
</dbReference>
<dbReference type="InterPro" id="IPR017524">
    <property type="entry name" value="SASP_thioredoxin-like"/>
</dbReference>
<sequence length="69" mass="8057">MAKPDDRSDNAEHLRNAIHNTEENLQEAESYLDEHADEIGSEESETISDKNARRRNSIKRFKQEIQDET</sequence>
<name>A0A7X0SI02_9BACL</name>
<dbReference type="NCBIfam" id="TIGR03090">
    <property type="entry name" value="SASP_tlp"/>
    <property type="match status" value="1"/>
</dbReference>
<organism evidence="2 3">
    <name type="scientific">Cohnella zeiphila</name>
    <dbReference type="NCBI Taxonomy" id="2761120"/>
    <lineage>
        <taxon>Bacteria</taxon>
        <taxon>Bacillati</taxon>
        <taxon>Bacillota</taxon>
        <taxon>Bacilli</taxon>
        <taxon>Bacillales</taxon>
        <taxon>Paenibacillaceae</taxon>
        <taxon>Cohnella</taxon>
    </lineage>
</organism>
<accession>A0A7X0SI02</accession>
<gene>
    <name evidence="2" type="primary">tlp</name>
    <name evidence="2" type="ORF">H7C18_05510</name>
</gene>
<feature type="region of interest" description="Disordered" evidence="1">
    <location>
        <begin position="27"/>
        <end position="55"/>
    </location>
</feature>
<keyword evidence="3" id="KW-1185">Reference proteome</keyword>
<dbReference type="RefSeq" id="WP_185128021.1">
    <property type="nucleotide sequence ID" value="NZ_JACJVO010000007.1"/>
</dbReference>
<evidence type="ECO:0000256" key="1">
    <source>
        <dbReference type="SAM" id="MobiDB-lite"/>
    </source>
</evidence>